<sequence length="157" mass="18315">MDVWDFVFSLNPIHVATEFNKPLASSPKFYIWVIRNFGAGAQITALCFNDLLETRVSLDFPLQTSNVEVPIGMNQWVSQNDVQTDFQIPSIKRSLEAKEIKEIKELWKQKLEDMHYSSIYSRSGLTNSIRNCLHKFVDENYYMQKRSQVKIMICLSK</sequence>
<gene>
    <name evidence="1" type="ORF">GMARGA_LOCUS9320</name>
</gene>
<organism evidence="1 2">
    <name type="scientific">Gigaspora margarita</name>
    <dbReference type="NCBI Taxonomy" id="4874"/>
    <lineage>
        <taxon>Eukaryota</taxon>
        <taxon>Fungi</taxon>
        <taxon>Fungi incertae sedis</taxon>
        <taxon>Mucoromycota</taxon>
        <taxon>Glomeromycotina</taxon>
        <taxon>Glomeromycetes</taxon>
        <taxon>Diversisporales</taxon>
        <taxon>Gigasporaceae</taxon>
        <taxon>Gigaspora</taxon>
    </lineage>
</organism>
<keyword evidence="2" id="KW-1185">Reference proteome</keyword>
<evidence type="ECO:0000313" key="1">
    <source>
        <dbReference type="EMBL" id="CAG8650358.1"/>
    </source>
</evidence>
<comment type="caution">
    <text evidence="1">The sequence shown here is derived from an EMBL/GenBank/DDBJ whole genome shotgun (WGS) entry which is preliminary data.</text>
</comment>
<reference evidence="1 2" key="1">
    <citation type="submission" date="2021-06" db="EMBL/GenBank/DDBJ databases">
        <authorList>
            <person name="Kallberg Y."/>
            <person name="Tangrot J."/>
            <person name="Rosling A."/>
        </authorList>
    </citation>
    <scope>NUCLEOTIDE SEQUENCE [LARGE SCALE GENOMIC DNA]</scope>
    <source>
        <strain evidence="1 2">120-4 pot B 10/14</strain>
    </source>
</reference>
<evidence type="ECO:0000313" key="2">
    <source>
        <dbReference type="Proteomes" id="UP000789901"/>
    </source>
</evidence>
<dbReference type="Proteomes" id="UP000789901">
    <property type="component" value="Unassembled WGS sequence"/>
</dbReference>
<proteinExistence type="predicted"/>
<dbReference type="EMBL" id="CAJVQB010004978">
    <property type="protein sequence ID" value="CAG8650358.1"/>
    <property type="molecule type" value="Genomic_DNA"/>
</dbReference>
<name>A0ABN7USN8_GIGMA</name>
<accession>A0ABN7USN8</accession>
<protein>
    <submittedName>
        <fullName evidence="1">8882_t:CDS:1</fullName>
    </submittedName>
</protein>